<evidence type="ECO:0008006" key="4">
    <source>
        <dbReference type="Google" id="ProtNLM"/>
    </source>
</evidence>
<comment type="caution">
    <text evidence="2">The sequence shown here is derived from an EMBL/GenBank/DDBJ whole genome shotgun (WGS) entry which is preliminary data.</text>
</comment>
<dbReference type="AlphaFoldDB" id="A0A2M8KWB1"/>
<feature type="chain" id="PRO_5014799171" description="Ig-like domain-containing protein" evidence="1">
    <location>
        <begin position="33"/>
        <end position="337"/>
    </location>
</feature>
<accession>A0A2M8KWB1</accession>
<gene>
    <name evidence="2" type="ORF">COU90_03855</name>
</gene>
<dbReference type="EMBL" id="PFEF01000008">
    <property type="protein sequence ID" value="PJE64206.1"/>
    <property type="molecule type" value="Genomic_DNA"/>
</dbReference>
<dbReference type="Proteomes" id="UP000229098">
    <property type="component" value="Unassembled WGS sequence"/>
</dbReference>
<evidence type="ECO:0000313" key="2">
    <source>
        <dbReference type="EMBL" id="PJE64206.1"/>
    </source>
</evidence>
<keyword evidence="1" id="KW-0732">Signal</keyword>
<organism evidence="2 3">
    <name type="scientific">Candidatus Ryanbacteria bacterium CG10_big_fil_rev_8_21_14_0_10_43_42</name>
    <dbReference type="NCBI Taxonomy" id="1974864"/>
    <lineage>
        <taxon>Bacteria</taxon>
        <taxon>Candidatus Ryaniibacteriota</taxon>
    </lineage>
</organism>
<reference evidence="3" key="1">
    <citation type="submission" date="2017-09" db="EMBL/GenBank/DDBJ databases">
        <title>Depth-based differentiation of microbial function through sediment-hosted aquifers and enrichment of novel symbionts in the deep terrestrial subsurface.</title>
        <authorList>
            <person name="Probst A.J."/>
            <person name="Ladd B."/>
            <person name="Jarett J.K."/>
            <person name="Geller-Mcgrath D.E."/>
            <person name="Sieber C.M.K."/>
            <person name="Emerson J.B."/>
            <person name="Anantharaman K."/>
            <person name="Thomas B.C."/>
            <person name="Malmstrom R."/>
            <person name="Stieglmeier M."/>
            <person name="Klingl A."/>
            <person name="Woyke T."/>
            <person name="Ryan C.M."/>
            <person name="Banfield J.F."/>
        </authorList>
    </citation>
    <scope>NUCLEOTIDE SEQUENCE [LARGE SCALE GENOMIC DNA]</scope>
</reference>
<protein>
    <recommendedName>
        <fullName evidence="4">Ig-like domain-containing protein</fullName>
    </recommendedName>
</protein>
<feature type="signal peptide" evidence="1">
    <location>
        <begin position="1"/>
        <end position="32"/>
    </location>
</feature>
<proteinExistence type="predicted"/>
<name>A0A2M8KWB1_9BACT</name>
<evidence type="ECO:0000256" key="1">
    <source>
        <dbReference type="SAM" id="SignalP"/>
    </source>
</evidence>
<sequence length="337" mass="37438">MTYSFKKYSSLFALVGSGTLLVFSFMTFSAYAQDTLVSRDVQFIFTPPSPGPHETVRVDARSFSFDMETALFTWVVDGVTVESEVGKKSITITTGPVGSETRISLTAIPKTGRRVEKSITIFPGSLDLIWSANTYVPPGYQGKPLPTRGSTVTVTAVSNIAAGFGLLSANELFYEWRLNNIIQPQYSGRGRSVFYFTIGTSPNIEHVVSVIVKDASGATTQEKRVTIKPQEPRILFYEINPLRGPQFNNAITDRFSLTSGQEAQFLAVPFFIRTPLSSFTSFWKINTDILPPDESDRDILNYRSDSGSAGKQTISYEIENPSYIFERARNSFIINVQ</sequence>
<evidence type="ECO:0000313" key="3">
    <source>
        <dbReference type="Proteomes" id="UP000229098"/>
    </source>
</evidence>